<protein>
    <submittedName>
        <fullName evidence="4">Uncharacterized protein C17orf80 homolog isoform X1</fullName>
    </submittedName>
</protein>
<keyword evidence="2" id="KW-0472">Membrane</keyword>
<gene>
    <name evidence="4" type="primary">CUNH17orf80</name>
</gene>
<evidence type="ECO:0000313" key="3">
    <source>
        <dbReference type="Proteomes" id="UP000189704"/>
    </source>
</evidence>
<feature type="region of interest" description="Disordered" evidence="1">
    <location>
        <begin position="143"/>
        <end position="208"/>
    </location>
</feature>
<feature type="transmembrane region" description="Helical" evidence="2">
    <location>
        <begin position="546"/>
        <end position="566"/>
    </location>
</feature>
<dbReference type="PANTHER" id="PTHR16270">
    <property type="entry name" value="HYPOTHETICAL LOC287798"/>
    <property type="match status" value="1"/>
</dbReference>
<sequence>MSDTSSRMEVCPYCKKPFKRLKSHLPHCKMTGLTKPIDGKVYPLKPATLPHAKKMKGPIKGLIQAKGRELDKASEEGDAEMIRDKPEQTVKSIPLPAVSLERTSTTEAGEDIKNQIHLSFQVLKNTKPKAAFQGETVAQVYASENTSPKRELAKNVPKSGESSSNPSEMEASLLVGSMDPSLSNQDRKYSSAIPDDVQTTSASLKLGRNDPQRKELLVKLLDVPTGDYHSVQKNLSDGVKRVRSSLSSNERDSKGRDRFSGVSTDVRDTESQEKNTDSLILSLKISSLDKIQVMENQKKGLSLGVETCRGKGNAEKNVFVKEKQEWPAMSDGPENFRTADSATEKKFQDEGSHLNLFISREAADNEFLPVSQSRSQNLASLATEFFQEEKAEAFSHQVPEVKALMEQKRQVSLEPESGGHVPALHAGCQCPLRSAQHHTAHAAAADRKTLPSSMGLEWFPELYPGYLRLGVLPVKPPCWGGMAQKPQLIGPQGGRLSQAPLLERSSADRSLEPPARLTTSGFSLMRFLGAVQKGWIRCNATVKRSGVGGITMLFAGCFILCCSWSFRHLKKLCRPPS</sequence>
<keyword evidence="3" id="KW-1185">Reference proteome</keyword>
<dbReference type="GeneID" id="103258938"/>
<evidence type="ECO:0000313" key="4">
    <source>
        <dbReference type="RefSeq" id="XP_021567301.1"/>
    </source>
</evidence>
<dbReference type="OrthoDB" id="8921675at2759"/>
<dbReference type="CTD" id="55028"/>
<evidence type="ECO:0000256" key="1">
    <source>
        <dbReference type="SAM" id="MobiDB-lite"/>
    </source>
</evidence>
<feature type="compositionally biased region" description="Basic and acidic residues" evidence="1">
    <location>
        <begin position="249"/>
        <end position="274"/>
    </location>
</feature>
<evidence type="ECO:0000256" key="2">
    <source>
        <dbReference type="SAM" id="Phobius"/>
    </source>
</evidence>
<proteinExistence type="predicted"/>
<keyword evidence="2" id="KW-1133">Transmembrane helix</keyword>
<dbReference type="RefSeq" id="XP_021567301.1">
    <property type="nucleotide sequence ID" value="XM_021711626.1"/>
</dbReference>
<reference evidence="4" key="1">
    <citation type="submission" date="2025-08" db="UniProtKB">
        <authorList>
            <consortium name="RefSeq"/>
        </authorList>
    </citation>
    <scope>IDENTIFICATION</scope>
</reference>
<name>A0A3Q0DVU5_CARSF</name>
<dbReference type="Proteomes" id="UP000189704">
    <property type="component" value="Unplaced"/>
</dbReference>
<accession>A0A3Q0DVU5</accession>
<dbReference type="InterPro" id="IPR037694">
    <property type="entry name" value="MTNAP1"/>
</dbReference>
<dbReference type="STRING" id="1868482.ENSTSYP00000019325"/>
<organism evidence="3 4">
    <name type="scientific">Carlito syrichta</name>
    <name type="common">Philippine tarsier</name>
    <name type="synonym">Tarsius syrichta</name>
    <dbReference type="NCBI Taxonomy" id="1868482"/>
    <lineage>
        <taxon>Eukaryota</taxon>
        <taxon>Metazoa</taxon>
        <taxon>Chordata</taxon>
        <taxon>Craniata</taxon>
        <taxon>Vertebrata</taxon>
        <taxon>Euteleostomi</taxon>
        <taxon>Mammalia</taxon>
        <taxon>Eutheria</taxon>
        <taxon>Euarchontoglires</taxon>
        <taxon>Primates</taxon>
        <taxon>Haplorrhini</taxon>
        <taxon>Tarsiiformes</taxon>
        <taxon>Tarsiidae</taxon>
        <taxon>Carlito</taxon>
    </lineage>
</organism>
<keyword evidence="2" id="KW-0812">Transmembrane</keyword>
<feature type="region of interest" description="Disordered" evidence="1">
    <location>
        <begin position="229"/>
        <end position="274"/>
    </location>
</feature>
<dbReference type="PANTHER" id="PTHR16270:SF5">
    <property type="entry name" value="HYPOTHETICAL LOC287798"/>
    <property type="match status" value="1"/>
</dbReference>
<dbReference type="AlphaFoldDB" id="A0A3Q0DVU5"/>